<accession>A0A238ZMA3</accession>
<proteinExistence type="predicted"/>
<protein>
    <submittedName>
        <fullName evidence="1">Uncharacterized protein</fullName>
    </submittedName>
</protein>
<organism evidence="1 2">
    <name type="scientific">Dokdonia pacifica</name>
    <dbReference type="NCBI Taxonomy" id="1627892"/>
    <lineage>
        <taxon>Bacteria</taxon>
        <taxon>Pseudomonadati</taxon>
        <taxon>Bacteroidota</taxon>
        <taxon>Flavobacteriia</taxon>
        <taxon>Flavobacteriales</taxon>
        <taxon>Flavobacteriaceae</taxon>
        <taxon>Dokdonia</taxon>
    </lineage>
</organism>
<name>A0A238ZMA3_9FLAO</name>
<evidence type="ECO:0000313" key="2">
    <source>
        <dbReference type="Proteomes" id="UP000198379"/>
    </source>
</evidence>
<reference evidence="1 2" key="1">
    <citation type="submission" date="2017-06" db="EMBL/GenBank/DDBJ databases">
        <authorList>
            <person name="Kim H.J."/>
            <person name="Triplett B.A."/>
        </authorList>
    </citation>
    <scope>NUCLEOTIDE SEQUENCE [LARGE SCALE GENOMIC DNA]</scope>
    <source>
        <strain evidence="1 2">DSM 25597</strain>
    </source>
</reference>
<dbReference type="RefSeq" id="WP_089371673.1">
    <property type="nucleotide sequence ID" value="NZ_BMEP01000001.1"/>
</dbReference>
<keyword evidence="2" id="KW-1185">Reference proteome</keyword>
<dbReference type="OrthoDB" id="1438245at2"/>
<evidence type="ECO:0000313" key="1">
    <source>
        <dbReference type="EMBL" id="SNR84497.1"/>
    </source>
</evidence>
<gene>
    <name evidence="1" type="ORF">SAMN06265376_103355</name>
</gene>
<dbReference type="EMBL" id="FZNY01000003">
    <property type="protein sequence ID" value="SNR84497.1"/>
    <property type="molecule type" value="Genomic_DNA"/>
</dbReference>
<dbReference type="AlphaFoldDB" id="A0A238ZMA3"/>
<sequence length="187" mass="22768">MTRQIRDRLIYSGEDYYLNEELLEGYFREHPEKKPESKVTCTALWRGYIATFEIKDDQLLVDKLEMFEDTKLNLKIIKELFPNNNKFEWYSGLIRIDDYRGEWDEEPKDGKFEFLEINNGDFIQKREMNFDDLQSFKKEQYEYFILSEDVNPIYKLFKKNNEGITEDRINEIISKNILIYTREVYVD</sequence>
<dbReference type="Proteomes" id="UP000198379">
    <property type="component" value="Unassembled WGS sequence"/>
</dbReference>